<dbReference type="OrthoDB" id="6084362at2759"/>
<dbReference type="RefSeq" id="XP_013414097.1">
    <property type="nucleotide sequence ID" value="XM_013558643.1"/>
</dbReference>
<sequence length="192" mass="21974">MKVLLLFSVFLVAAWAQQPVPCEVPNTWHATQIQMDITKKFAERAHISYDAINQRIRKVEEVYFNEDREYYDVLWLHNEGMEYRLNLRTKMCNVTALTRPFRKIGIPANAKSGGEAYIGSAVANDGVLVSLWSETTEQGAKYYGSWTYPACVPVSDYFYDSSVGLVQTHFYNVEVGISDPNRFIPPMECKKP</sequence>
<accession>A0A1S3JUV3</accession>
<feature type="chain" id="PRO_5010284498" evidence="1">
    <location>
        <begin position="17"/>
        <end position="192"/>
    </location>
</feature>
<dbReference type="PANTHER" id="PTHR10697">
    <property type="entry name" value="MAMMALIAN EPENDYMIN-RELATED PROTEIN 1"/>
    <property type="match status" value="1"/>
</dbReference>
<dbReference type="GO" id="GO:0005764">
    <property type="term" value="C:lysosome"/>
    <property type="evidence" value="ECO:0007669"/>
    <property type="project" value="TreeGrafter"/>
</dbReference>
<dbReference type="GeneID" id="106176308"/>
<reference evidence="3" key="1">
    <citation type="submission" date="2025-08" db="UniProtKB">
        <authorList>
            <consortium name="RefSeq"/>
        </authorList>
    </citation>
    <scope>IDENTIFICATION</scope>
    <source>
        <tissue evidence="3">Gonads</tissue>
    </source>
</reference>
<keyword evidence="2" id="KW-1185">Reference proteome</keyword>
<dbReference type="InParanoid" id="A0A1S3JUV3"/>
<dbReference type="KEGG" id="lak:106176308"/>
<dbReference type="PANTHER" id="PTHR10697:SF1">
    <property type="entry name" value="MAMMALIAN EPENDYMIN-RELATED PROTEIN 1"/>
    <property type="match status" value="1"/>
</dbReference>
<evidence type="ECO:0000256" key="1">
    <source>
        <dbReference type="SAM" id="SignalP"/>
    </source>
</evidence>
<dbReference type="InterPro" id="IPR001299">
    <property type="entry name" value="Ependymin"/>
</dbReference>
<dbReference type="OMA" id="FSYDAFE"/>
<organism evidence="2 3">
    <name type="scientific">Lingula anatina</name>
    <name type="common">Brachiopod</name>
    <name type="synonym">Lingula unguis</name>
    <dbReference type="NCBI Taxonomy" id="7574"/>
    <lineage>
        <taxon>Eukaryota</taxon>
        <taxon>Metazoa</taxon>
        <taxon>Spiralia</taxon>
        <taxon>Lophotrochozoa</taxon>
        <taxon>Brachiopoda</taxon>
        <taxon>Linguliformea</taxon>
        <taxon>Lingulata</taxon>
        <taxon>Lingulida</taxon>
        <taxon>Linguloidea</taxon>
        <taxon>Lingulidae</taxon>
        <taxon>Lingula</taxon>
    </lineage>
</organism>
<dbReference type="Proteomes" id="UP000085678">
    <property type="component" value="Unplaced"/>
</dbReference>
<dbReference type="GO" id="GO:0005576">
    <property type="term" value="C:extracellular region"/>
    <property type="evidence" value="ECO:0007669"/>
    <property type="project" value="InterPro"/>
</dbReference>
<dbReference type="GO" id="GO:0007160">
    <property type="term" value="P:cell-matrix adhesion"/>
    <property type="evidence" value="ECO:0007669"/>
    <property type="project" value="InterPro"/>
</dbReference>
<dbReference type="SMART" id="SM00026">
    <property type="entry name" value="EPEND"/>
    <property type="match status" value="1"/>
</dbReference>
<evidence type="ECO:0000313" key="2">
    <source>
        <dbReference type="Proteomes" id="UP000085678"/>
    </source>
</evidence>
<evidence type="ECO:0000313" key="3">
    <source>
        <dbReference type="RefSeq" id="XP_013414097.1"/>
    </source>
</evidence>
<gene>
    <name evidence="3" type="primary">LOC106176308</name>
</gene>
<feature type="signal peptide" evidence="1">
    <location>
        <begin position="1"/>
        <end position="16"/>
    </location>
</feature>
<dbReference type="GO" id="GO:0005509">
    <property type="term" value="F:calcium ion binding"/>
    <property type="evidence" value="ECO:0007669"/>
    <property type="project" value="InterPro"/>
</dbReference>
<protein>
    <submittedName>
        <fullName evidence="3">Mammalian ependymin-related protein 1</fullName>
    </submittedName>
</protein>
<dbReference type="PRINTS" id="PR00317">
    <property type="entry name" value="EPENDYMIN"/>
</dbReference>
<proteinExistence type="predicted"/>
<name>A0A1S3JUV3_LINAN</name>
<dbReference type="Pfam" id="PF00811">
    <property type="entry name" value="Ependymin"/>
    <property type="match status" value="1"/>
</dbReference>
<keyword evidence="1" id="KW-0732">Signal</keyword>
<dbReference type="AlphaFoldDB" id="A0A1S3JUV3"/>